<dbReference type="OMA" id="HMADLFI"/>
<dbReference type="GeneID" id="104592692"/>
<dbReference type="InterPro" id="IPR008480">
    <property type="entry name" value="DUF761_pln"/>
</dbReference>
<protein>
    <submittedName>
        <fullName evidence="2">Uncharacterized protein LOC104592692</fullName>
    </submittedName>
</protein>
<dbReference type="FunCoup" id="A0A1U7ZG58">
    <property type="interactions" value="196"/>
</dbReference>
<dbReference type="RefSeq" id="XP_010250442.1">
    <property type="nucleotide sequence ID" value="XM_010252140.2"/>
</dbReference>
<evidence type="ECO:0000313" key="2">
    <source>
        <dbReference type="RefSeq" id="XP_010250442.1"/>
    </source>
</evidence>
<proteinExistence type="predicted"/>
<dbReference type="eggNOG" id="ENOG502RZDI">
    <property type="taxonomic scope" value="Eukaryota"/>
</dbReference>
<dbReference type="InParanoid" id="A0A1U7ZG58"/>
<reference evidence="2" key="1">
    <citation type="submission" date="2025-08" db="UniProtKB">
        <authorList>
            <consortium name="RefSeq"/>
        </authorList>
    </citation>
    <scope>IDENTIFICATION</scope>
</reference>
<dbReference type="AlphaFoldDB" id="A0A1U7ZG58"/>
<evidence type="ECO:0000313" key="1">
    <source>
        <dbReference type="Proteomes" id="UP000189703"/>
    </source>
</evidence>
<name>A0A1U7ZG58_NELNU</name>
<dbReference type="Pfam" id="PF05553">
    <property type="entry name" value="DUF761"/>
    <property type="match status" value="1"/>
</dbReference>
<dbReference type="OrthoDB" id="684076at2759"/>
<keyword evidence="1" id="KW-1185">Reference proteome</keyword>
<dbReference type="PANTHER" id="PTHR33450:SF12">
    <property type="entry name" value="COTTON FIBER PROTEIN"/>
    <property type="match status" value="1"/>
</dbReference>
<accession>A0A1U7ZG58</accession>
<organism evidence="1 2">
    <name type="scientific">Nelumbo nucifera</name>
    <name type="common">Sacred lotus</name>
    <dbReference type="NCBI Taxonomy" id="4432"/>
    <lineage>
        <taxon>Eukaryota</taxon>
        <taxon>Viridiplantae</taxon>
        <taxon>Streptophyta</taxon>
        <taxon>Embryophyta</taxon>
        <taxon>Tracheophyta</taxon>
        <taxon>Spermatophyta</taxon>
        <taxon>Magnoliopsida</taxon>
        <taxon>Proteales</taxon>
        <taxon>Nelumbonaceae</taxon>
        <taxon>Nelumbo</taxon>
    </lineage>
</organism>
<gene>
    <name evidence="2" type="primary">LOC104592692</name>
</gene>
<dbReference type="Proteomes" id="UP000189703">
    <property type="component" value="Unplaced"/>
</dbReference>
<dbReference type="PANTHER" id="PTHR33450">
    <property type="entry name" value="EMB|CAB67623.1-RELATED"/>
    <property type="match status" value="1"/>
</dbReference>
<dbReference type="KEGG" id="nnu:104592692"/>
<sequence length="193" mass="22405">MKNRASVFLKQIISVITTIVKAKSLAIKSKTSAMKTRLIIFSLLKNKKVLLASISHKLHALTAQQDKRQDKDEMDDQSQATIEFNSRANEVHPNPSCTELVKVDGEEEEEEDEDDKYPDLTHSLFDDENDDFVDQGGSVIDLVRNSKEDRENFSLEDEIDHVADLFIKRFHRQMKMQKQESFKRYQEMLERSV</sequence>